<keyword evidence="2" id="KW-0560">Oxidoreductase</keyword>
<dbReference type="SUPFAM" id="SSF55347">
    <property type="entry name" value="Glyceraldehyde-3-phosphate dehydrogenase-like, C-terminal domain"/>
    <property type="match status" value="1"/>
</dbReference>
<dbReference type="OrthoDB" id="446809at2759"/>
<gene>
    <name evidence="5" type="ORF">ACHHYP_02245</name>
</gene>
<evidence type="ECO:0008006" key="7">
    <source>
        <dbReference type="Google" id="ProtNLM"/>
    </source>
</evidence>
<dbReference type="Pfam" id="PF22725">
    <property type="entry name" value="GFO_IDH_MocA_C3"/>
    <property type="match status" value="1"/>
</dbReference>
<evidence type="ECO:0000256" key="2">
    <source>
        <dbReference type="ARBA" id="ARBA00023002"/>
    </source>
</evidence>
<dbReference type="STRING" id="1202772.A0A1V9ZS89"/>
<comment type="caution">
    <text evidence="5">The sequence shown here is derived from an EMBL/GenBank/DDBJ whole genome shotgun (WGS) entry which is preliminary data.</text>
</comment>
<comment type="similarity">
    <text evidence="1">Belongs to the Gfo/Idh/MocA family.</text>
</comment>
<evidence type="ECO:0000313" key="5">
    <source>
        <dbReference type="EMBL" id="OQS00839.1"/>
    </source>
</evidence>
<keyword evidence="6" id="KW-1185">Reference proteome</keyword>
<dbReference type="PANTHER" id="PTHR43708:SF5">
    <property type="entry name" value="CONSERVED EXPRESSED OXIDOREDUCTASE (EUROFUNG)-RELATED"/>
    <property type="match status" value="1"/>
</dbReference>
<proteinExistence type="inferred from homology"/>
<dbReference type="InterPro" id="IPR000683">
    <property type="entry name" value="Gfo/Idh/MocA-like_OxRdtase_N"/>
</dbReference>
<dbReference type="InterPro" id="IPR051317">
    <property type="entry name" value="Gfo/Idh/MocA_oxidoreduct"/>
</dbReference>
<dbReference type="PANTHER" id="PTHR43708">
    <property type="entry name" value="CONSERVED EXPRESSED OXIDOREDUCTASE (EUROFUNG)"/>
    <property type="match status" value="1"/>
</dbReference>
<dbReference type="AlphaFoldDB" id="A0A1V9ZS89"/>
<dbReference type="SUPFAM" id="SSF51735">
    <property type="entry name" value="NAD(P)-binding Rossmann-fold domains"/>
    <property type="match status" value="1"/>
</dbReference>
<dbReference type="GO" id="GO:0016491">
    <property type="term" value="F:oxidoreductase activity"/>
    <property type="evidence" value="ECO:0007669"/>
    <property type="project" value="UniProtKB-KW"/>
</dbReference>
<evidence type="ECO:0000313" key="6">
    <source>
        <dbReference type="Proteomes" id="UP000243579"/>
    </source>
</evidence>
<evidence type="ECO:0000256" key="1">
    <source>
        <dbReference type="ARBA" id="ARBA00010928"/>
    </source>
</evidence>
<dbReference type="Gene3D" id="3.40.50.720">
    <property type="entry name" value="NAD(P)-binding Rossmann-like Domain"/>
    <property type="match status" value="1"/>
</dbReference>
<evidence type="ECO:0000259" key="4">
    <source>
        <dbReference type="Pfam" id="PF22725"/>
    </source>
</evidence>
<feature type="domain" description="GFO/IDH/MocA-like oxidoreductase" evidence="4">
    <location>
        <begin position="133"/>
        <end position="251"/>
    </location>
</feature>
<dbReference type="GO" id="GO:0000166">
    <property type="term" value="F:nucleotide binding"/>
    <property type="evidence" value="ECO:0007669"/>
    <property type="project" value="InterPro"/>
</dbReference>
<dbReference type="Proteomes" id="UP000243579">
    <property type="component" value="Unassembled WGS sequence"/>
</dbReference>
<name>A0A1V9ZS89_ACHHY</name>
<reference evidence="5 6" key="1">
    <citation type="journal article" date="2014" name="Genome Biol. Evol.">
        <title>The secreted proteins of Achlya hypogyna and Thraustotheca clavata identify the ancestral oomycete secretome and reveal gene acquisitions by horizontal gene transfer.</title>
        <authorList>
            <person name="Misner I."/>
            <person name="Blouin N."/>
            <person name="Leonard G."/>
            <person name="Richards T.A."/>
            <person name="Lane C.E."/>
        </authorList>
    </citation>
    <scope>NUCLEOTIDE SEQUENCE [LARGE SCALE GENOMIC DNA]</scope>
    <source>
        <strain evidence="5 6">ATCC 48635</strain>
    </source>
</reference>
<accession>A0A1V9ZS89</accession>
<dbReference type="InterPro" id="IPR036291">
    <property type="entry name" value="NAD(P)-bd_dom_sf"/>
</dbReference>
<protein>
    <recommendedName>
        <fullName evidence="7">Oxidoreductase</fullName>
    </recommendedName>
</protein>
<evidence type="ECO:0000259" key="3">
    <source>
        <dbReference type="Pfam" id="PF01408"/>
    </source>
</evidence>
<dbReference type="InterPro" id="IPR055170">
    <property type="entry name" value="GFO_IDH_MocA-like_dom"/>
</dbReference>
<organism evidence="5 6">
    <name type="scientific">Achlya hypogyna</name>
    <name type="common">Oomycete</name>
    <name type="synonym">Protoachlya hypogyna</name>
    <dbReference type="NCBI Taxonomy" id="1202772"/>
    <lineage>
        <taxon>Eukaryota</taxon>
        <taxon>Sar</taxon>
        <taxon>Stramenopiles</taxon>
        <taxon>Oomycota</taxon>
        <taxon>Saprolegniomycetes</taxon>
        <taxon>Saprolegniales</taxon>
        <taxon>Achlyaceae</taxon>
        <taxon>Achlya</taxon>
    </lineage>
</organism>
<dbReference type="Pfam" id="PF01408">
    <property type="entry name" value="GFO_IDH_MocA"/>
    <property type="match status" value="1"/>
</dbReference>
<dbReference type="EMBL" id="JNBR01000021">
    <property type="protein sequence ID" value="OQS00839.1"/>
    <property type="molecule type" value="Genomic_DNA"/>
</dbReference>
<feature type="domain" description="Gfo/Idh/MocA-like oxidoreductase N-terminal" evidence="3">
    <location>
        <begin position="9"/>
        <end position="123"/>
    </location>
</feature>
<sequence length="347" mass="37713">MQALPNQKLRVGLVGFGMAAQVFHLPLLLAAERFDVTHVLERTKEASRAVLPNARIVRSMAALVATDIDVVVIASPSNLHYEQAAAALAAKKHVVVDKPMCVTAAEADALLGAAAEANVVLTVFQNRRWDADFLTVRKLLAAQTLGKVHHFEAHYDRYRPALKDVWREDINVPGSGLVYDLGAHLVDQMLVLFGPPTSIHADVQSQRKGYVNDDYFRFECTYPGLSVVLTAGMLVKEPTPKYTIRGENGTYIKFGEDGQEAALKAGRTPKTEGGAWGVEPESLWGHLQLGDAPAQAVASVPGNYDAFYTGLADTIQLGTPLLVRPEESAAVIRFLEAAKATFLETKQ</sequence>
<dbReference type="Gene3D" id="3.30.360.10">
    <property type="entry name" value="Dihydrodipicolinate Reductase, domain 2"/>
    <property type="match status" value="1"/>
</dbReference>